<evidence type="ECO:0000256" key="5">
    <source>
        <dbReference type="ARBA" id="ARBA00022982"/>
    </source>
</evidence>
<gene>
    <name evidence="11" type="ORF">G3N55_03000</name>
</gene>
<keyword evidence="4" id="KW-0479">Metal-binding</keyword>
<dbReference type="Pfam" id="PF02754">
    <property type="entry name" value="CCG"/>
    <property type="match status" value="1"/>
</dbReference>
<dbReference type="GO" id="GO:0008177">
    <property type="term" value="F:succinate dehydrogenase (quinone) activity"/>
    <property type="evidence" value="ECO:0007669"/>
    <property type="project" value="UniProtKB-EC"/>
</dbReference>
<dbReference type="GO" id="GO:0051539">
    <property type="term" value="F:4 iron, 4 sulfur cluster binding"/>
    <property type="evidence" value="ECO:0007669"/>
    <property type="project" value="UniProtKB-KW"/>
</dbReference>
<keyword evidence="3" id="KW-0004">4Fe-4S</keyword>
<evidence type="ECO:0000256" key="8">
    <source>
        <dbReference type="ARBA" id="ARBA00023014"/>
    </source>
</evidence>
<evidence type="ECO:0000256" key="2">
    <source>
        <dbReference type="ARBA" id="ARBA00022448"/>
    </source>
</evidence>
<evidence type="ECO:0000256" key="6">
    <source>
        <dbReference type="ARBA" id="ARBA00023002"/>
    </source>
</evidence>
<dbReference type="AlphaFoldDB" id="A0A6N9TKM6"/>
<keyword evidence="8" id="KW-0411">Iron-sulfur</keyword>
<dbReference type="InterPro" id="IPR004017">
    <property type="entry name" value="Cys_rich_dom"/>
</dbReference>
<dbReference type="PANTHER" id="PTHR43551:SF2">
    <property type="entry name" value="FUMARATE REDUCTASE IRON-SULFUR SUBUNIT"/>
    <property type="match status" value="1"/>
</dbReference>
<evidence type="ECO:0000256" key="1">
    <source>
        <dbReference type="ARBA" id="ARBA00001966"/>
    </source>
</evidence>
<evidence type="ECO:0000256" key="9">
    <source>
        <dbReference type="ARBA" id="ARBA00049220"/>
    </source>
</evidence>
<comment type="catalytic activity">
    <reaction evidence="9">
        <text>a quinone + succinate = fumarate + a quinol</text>
        <dbReference type="Rhea" id="RHEA:40523"/>
        <dbReference type="ChEBI" id="CHEBI:24646"/>
        <dbReference type="ChEBI" id="CHEBI:29806"/>
        <dbReference type="ChEBI" id="CHEBI:30031"/>
        <dbReference type="ChEBI" id="CHEBI:132124"/>
        <dbReference type="EC" id="1.3.5.1"/>
    </reaction>
</comment>
<comment type="cofactor">
    <cofactor evidence="1">
        <name>[4Fe-4S] cluster</name>
        <dbReference type="ChEBI" id="CHEBI:49883"/>
    </cofactor>
</comment>
<proteinExistence type="predicted"/>
<keyword evidence="7" id="KW-0408">Iron</keyword>
<sequence length="171" mass="19420">MFYATLEGLRRFRIPHKFELVSIITLYARWIREGRLRVDPSWNTEGLRFTVQDPCKLVRQGLGDEVAEDLRFVVRAVAGEANFVEPWPNRSNNYCCGGGGGALQAGFVENRRRYGRLKFEQLAATGADVVITPCHNCHSQILDLCAHYGGSWQTTHLWNWIVRALVREAAA</sequence>
<evidence type="ECO:0000259" key="10">
    <source>
        <dbReference type="Pfam" id="PF02754"/>
    </source>
</evidence>
<dbReference type="RefSeq" id="WP_163297975.1">
    <property type="nucleotide sequence ID" value="NZ_JAAGRR010000019.1"/>
</dbReference>
<evidence type="ECO:0000256" key="3">
    <source>
        <dbReference type="ARBA" id="ARBA00022485"/>
    </source>
</evidence>
<dbReference type="Proteomes" id="UP000469346">
    <property type="component" value="Unassembled WGS sequence"/>
</dbReference>
<keyword evidence="2" id="KW-0813">Transport</keyword>
<keyword evidence="6" id="KW-0560">Oxidoreductase</keyword>
<reference evidence="11 12" key="1">
    <citation type="submission" date="2020-02" db="EMBL/GenBank/DDBJ databases">
        <title>Comparative genomics of sulfur disproportionating microorganisms.</title>
        <authorList>
            <person name="Ward L.M."/>
            <person name="Bertran E."/>
            <person name="Johnston D.T."/>
        </authorList>
    </citation>
    <scope>NUCLEOTIDE SEQUENCE [LARGE SCALE GENOMIC DNA]</scope>
    <source>
        <strain evidence="11 12">DSM 100025</strain>
    </source>
</reference>
<keyword evidence="5" id="KW-0249">Electron transport</keyword>
<keyword evidence="12" id="KW-1185">Reference proteome</keyword>
<evidence type="ECO:0000313" key="12">
    <source>
        <dbReference type="Proteomes" id="UP000469346"/>
    </source>
</evidence>
<protein>
    <submittedName>
        <fullName evidence="11">(Fe-S)-binding protein</fullName>
    </submittedName>
</protein>
<dbReference type="EMBL" id="JAAGRR010000019">
    <property type="protein sequence ID" value="NDY41822.1"/>
    <property type="molecule type" value="Genomic_DNA"/>
</dbReference>
<name>A0A6N9TKM6_DISTH</name>
<evidence type="ECO:0000256" key="7">
    <source>
        <dbReference type="ARBA" id="ARBA00023004"/>
    </source>
</evidence>
<comment type="caution">
    <text evidence="11">The sequence shown here is derived from an EMBL/GenBank/DDBJ whole genome shotgun (WGS) entry which is preliminary data.</text>
</comment>
<dbReference type="PANTHER" id="PTHR43551">
    <property type="entry name" value="FUMARATE REDUCTASE IRON-SULFUR SUBUNIT"/>
    <property type="match status" value="1"/>
</dbReference>
<feature type="domain" description="Cysteine-rich" evidence="10">
    <location>
        <begin position="50"/>
        <end position="141"/>
    </location>
</feature>
<dbReference type="GO" id="GO:0046872">
    <property type="term" value="F:metal ion binding"/>
    <property type="evidence" value="ECO:0007669"/>
    <property type="project" value="UniProtKB-KW"/>
</dbReference>
<evidence type="ECO:0000313" key="11">
    <source>
        <dbReference type="EMBL" id="NDY41822.1"/>
    </source>
</evidence>
<accession>A0A6N9TKM6</accession>
<evidence type="ECO:0000256" key="4">
    <source>
        <dbReference type="ARBA" id="ARBA00022723"/>
    </source>
</evidence>
<organism evidence="11 12">
    <name type="scientific">Dissulfurirhabdus thermomarina</name>
    <dbReference type="NCBI Taxonomy" id="1765737"/>
    <lineage>
        <taxon>Bacteria</taxon>
        <taxon>Deltaproteobacteria</taxon>
        <taxon>Dissulfurirhabdaceae</taxon>
        <taxon>Dissulfurirhabdus</taxon>
    </lineage>
</organism>